<dbReference type="PANTHER" id="PTHR43109:SF2">
    <property type="entry name" value="NUCLEOSIDE DIPHOSPHATE KINASE 7"/>
    <property type="match status" value="1"/>
</dbReference>
<dbReference type="GO" id="GO:0016301">
    <property type="term" value="F:kinase activity"/>
    <property type="evidence" value="ECO:0007669"/>
    <property type="project" value="UniProtKB-KW"/>
</dbReference>
<dbReference type="SUPFAM" id="SSF54919">
    <property type="entry name" value="Nucleoside diphosphate kinase, NDK"/>
    <property type="match status" value="2"/>
</dbReference>
<evidence type="ECO:0000256" key="2">
    <source>
        <dbReference type="ARBA" id="ARBA00004245"/>
    </source>
</evidence>
<proteinExistence type="inferred from homology"/>
<evidence type="ECO:0000256" key="1">
    <source>
        <dbReference type="ARBA" id="ARBA00004138"/>
    </source>
</evidence>
<evidence type="ECO:0000259" key="8">
    <source>
        <dbReference type="PROSITE" id="PS51336"/>
    </source>
</evidence>
<evidence type="ECO:0000313" key="9">
    <source>
        <dbReference type="EMBL" id="KAJ3257450.1"/>
    </source>
</evidence>
<dbReference type="AlphaFoldDB" id="A0AAD5UGF8"/>
<dbReference type="Pfam" id="PF00334">
    <property type="entry name" value="NDK"/>
    <property type="match status" value="1"/>
</dbReference>
<dbReference type="InterPro" id="IPR034907">
    <property type="entry name" value="NDK-like_dom"/>
</dbReference>
<dbReference type="PROSITE" id="PS51336">
    <property type="entry name" value="DM10"/>
    <property type="match status" value="1"/>
</dbReference>
<evidence type="ECO:0000256" key="4">
    <source>
        <dbReference type="ARBA" id="ARBA00022490"/>
    </source>
</evidence>
<keyword evidence="9" id="KW-0808">Transferase</keyword>
<dbReference type="InterPro" id="IPR036850">
    <property type="entry name" value="NDK-like_dom_sf"/>
</dbReference>
<evidence type="ECO:0000256" key="7">
    <source>
        <dbReference type="PROSITE-ProRule" id="PRU00706"/>
    </source>
</evidence>
<dbReference type="InterPro" id="IPR006602">
    <property type="entry name" value="DM10_dom"/>
</dbReference>
<dbReference type="Proteomes" id="UP001210925">
    <property type="component" value="Unassembled WGS sequence"/>
</dbReference>
<dbReference type="InterPro" id="IPR037993">
    <property type="entry name" value="NDPk7B"/>
</dbReference>
<dbReference type="Gene3D" id="3.30.70.141">
    <property type="entry name" value="Nucleoside diphosphate kinase-like domain"/>
    <property type="match status" value="1"/>
</dbReference>
<name>A0AAD5UGF8_9FUNG</name>
<dbReference type="CDD" id="cd04412">
    <property type="entry name" value="NDPk7B"/>
    <property type="match status" value="1"/>
</dbReference>
<accession>A0AAD5UGF8</accession>
<dbReference type="PANTHER" id="PTHR43109">
    <property type="entry name" value="NUCLEOSIDE DIPHOSPHATE KINASE 7"/>
    <property type="match status" value="1"/>
</dbReference>
<dbReference type="PROSITE" id="PS51374">
    <property type="entry name" value="NDPK_LIKE"/>
    <property type="match status" value="1"/>
</dbReference>
<comment type="caution">
    <text evidence="7">Lacks conserved residue(s) required for the propagation of feature annotation.</text>
</comment>
<comment type="caution">
    <text evidence="9">The sequence shown here is derived from an EMBL/GenBank/DDBJ whole genome shotgun (WGS) entry which is preliminary data.</text>
</comment>
<keyword evidence="9" id="KW-0418">Kinase</keyword>
<keyword evidence="5" id="KW-0206">Cytoskeleton</keyword>
<evidence type="ECO:0000256" key="3">
    <source>
        <dbReference type="ARBA" id="ARBA00017632"/>
    </source>
</evidence>
<evidence type="ECO:0000256" key="5">
    <source>
        <dbReference type="ARBA" id="ARBA00023212"/>
    </source>
</evidence>
<keyword evidence="4" id="KW-0963">Cytoplasm</keyword>
<keyword evidence="10" id="KW-1185">Reference proteome</keyword>
<dbReference type="SMART" id="SM00676">
    <property type="entry name" value="DM10"/>
    <property type="match status" value="1"/>
</dbReference>
<dbReference type="EMBL" id="JADGKB010000038">
    <property type="protein sequence ID" value="KAJ3257450.1"/>
    <property type="molecule type" value="Genomic_DNA"/>
</dbReference>
<keyword evidence="6" id="KW-0966">Cell projection</keyword>
<comment type="subcellular location">
    <subcellularLocation>
        <location evidence="1">Cell projection</location>
        <location evidence="1">Cilium</location>
    </subcellularLocation>
    <subcellularLocation>
        <location evidence="2">Cytoplasm</location>
        <location evidence="2">Cytoskeleton</location>
    </subcellularLocation>
</comment>
<gene>
    <name evidence="9" type="primary">NME7</name>
    <name evidence="9" type="ORF">HK103_004525</name>
</gene>
<sequence>MEKLESDPKTRYCFLTEWFDFHAQLYRQYEFFFYPSDSTIEMRRTFLKRSKSEIRLIDLFLGAAINVHSRQLVIKDYGDEYTRKHLKNQLTSSLLVIKPEGVPFLGEILTGLHEEKFSCCRMRMANLDDSIANQLNTSGLNGTSIVLEVLRADAYNTLNKLVESEFEKYVKTPSVRSFLHIPSDEKDVDRQLNAVFGTNIPRTATFKNWKYGPIIKDIQKHFKISDMELVHLDNRNGEEFLEVYKGVVPEYHLMLTQLTAGPLIAMELVGDGDIVQKFRELAGPGDPALAKQLRPDSLRAKYGVDKVKNAVHCTDLPEDGVLEVIDLNRRANISLKSFNKMTFSDYKVTLLKLG</sequence>
<evidence type="ECO:0000256" key="6">
    <source>
        <dbReference type="ARBA" id="ARBA00023273"/>
    </source>
</evidence>
<dbReference type="SMART" id="SM00562">
    <property type="entry name" value="NDK"/>
    <property type="match status" value="1"/>
</dbReference>
<dbReference type="GO" id="GO:0005879">
    <property type="term" value="C:axonemal microtubule"/>
    <property type="evidence" value="ECO:0007669"/>
    <property type="project" value="TreeGrafter"/>
</dbReference>
<comment type="similarity">
    <text evidence="7">Belongs to the NDK family.</text>
</comment>
<protein>
    <recommendedName>
        <fullName evidence="3">Nucleoside diphosphate kinase</fullName>
    </recommendedName>
</protein>
<feature type="domain" description="DM10" evidence="8">
    <location>
        <begin position="1"/>
        <end position="90"/>
    </location>
</feature>
<organism evidence="9 10">
    <name type="scientific">Boothiomyces macroporosus</name>
    <dbReference type="NCBI Taxonomy" id="261099"/>
    <lineage>
        <taxon>Eukaryota</taxon>
        <taxon>Fungi</taxon>
        <taxon>Fungi incertae sedis</taxon>
        <taxon>Chytridiomycota</taxon>
        <taxon>Chytridiomycota incertae sedis</taxon>
        <taxon>Chytridiomycetes</taxon>
        <taxon>Rhizophydiales</taxon>
        <taxon>Terramycetaceae</taxon>
        <taxon>Boothiomyces</taxon>
    </lineage>
</organism>
<evidence type="ECO:0000313" key="10">
    <source>
        <dbReference type="Proteomes" id="UP001210925"/>
    </source>
</evidence>
<reference evidence="9" key="1">
    <citation type="submission" date="2020-05" db="EMBL/GenBank/DDBJ databases">
        <title>Phylogenomic resolution of chytrid fungi.</title>
        <authorList>
            <person name="Stajich J.E."/>
            <person name="Amses K."/>
            <person name="Simmons R."/>
            <person name="Seto K."/>
            <person name="Myers J."/>
            <person name="Bonds A."/>
            <person name="Quandt C.A."/>
            <person name="Barry K."/>
            <person name="Liu P."/>
            <person name="Grigoriev I."/>
            <person name="Longcore J.E."/>
            <person name="James T.Y."/>
        </authorList>
    </citation>
    <scope>NUCLEOTIDE SEQUENCE</scope>
    <source>
        <strain evidence="9">PLAUS21</strain>
    </source>
</reference>